<dbReference type="PANTHER" id="PTHR36203:SF1">
    <property type="entry name" value="ASCORBATE-SPECIFIC PTS SYSTEM EIIA COMPONENT"/>
    <property type="match status" value="1"/>
</dbReference>
<dbReference type="InterPro" id="IPR002178">
    <property type="entry name" value="PTS_EIIA_type-2_dom"/>
</dbReference>
<dbReference type="PROSITE" id="PS51094">
    <property type="entry name" value="PTS_EIIA_TYPE_2"/>
    <property type="match status" value="1"/>
</dbReference>
<comment type="caution">
    <text evidence="12">The sequence shown here is derived from an EMBL/GenBank/DDBJ whole genome shotgun (WGS) entry which is preliminary data.</text>
</comment>
<sequence length="159" mass="16910">MSTAELDLRFDETMVRRGAKAVNWRGAVEIAGELLVGARCVRPGYIRKLIDVIDKFGPYIVIAPGLALVHAQPSSDSLQRGLVAVTFPDGVNFGHAHNDPVGLVVAISTMNASQHLDVVAGIANGLDGDDTLVSKAVRASSDAELVELIQTHLPDLNFT</sequence>
<keyword evidence="3" id="KW-0963">Cytoplasm</keyword>
<dbReference type="SUPFAM" id="SSF55804">
    <property type="entry name" value="Phoshotransferase/anion transport protein"/>
    <property type="match status" value="1"/>
</dbReference>
<comment type="subcellular location">
    <subcellularLocation>
        <location evidence="1">Cytoplasm</location>
    </subcellularLocation>
</comment>
<evidence type="ECO:0000256" key="1">
    <source>
        <dbReference type="ARBA" id="ARBA00004496"/>
    </source>
</evidence>
<organism evidence="12 13">
    <name type="scientific">Gulosibacter chungangensis</name>
    <dbReference type="NCBI Taxonomy" id="979746"/>
    <lineage>
        <taxon>Bacteria</taxon>
        <taxon>Bacillati</taxon>
        <taxon>Actinomycetota</taxon>
        <taxon>Actinomycetes</taxon>
        <taxon>Micrococcales</taxon>
        <taxon>Microbacteriaceae</taxon>
        <taxon>Gulosibacter</taxon>
    </lineage>
</organism>
<dbReference type="InterPro" id="IPR051351">
    <property type="entry name" value="Ascorbate-PTS_EIIA_comp"/>
</dbReference>
<keyword evidence="7" id="KW-0418">Kinase</keyword>
<gene>
    <name evidence="12" type="ORF">F8O05_00365</name>
</gene>
<keyword evidence="2" id="KW-0813">Transport</keyword>
<name>A0A7J5BFU1_9MICO</name>
<dbReference type="PANTHER" id="PTHR36203">
    <property type="entry name" value="ASCORBATE-SPECIFIC PTS SYSTEM EIIA COMPONENT"/>
    <property type="match status" value="1"/>
</dbReference>
<dbReference type="GO" id="GO:0009401">
    <property type="term" value="P:phosphoenolpyruvate-dependent sugar phosphotransferase system"/>
    <property type="evidence" value="ECO:0007669"/>
    <property type="project" value="UniProtKB-KW"/>
</dbReference>
<dbReference type="AlphaFoldDB" id="A0A7J5BFU1"/>
<evidence type="ECO:0000256" key="4">
    <source>
        <dbReference type="ARBA" id="ARBA00022553"/>
    </source>
</evidence>
<dbReference type="EMBL" id="WBKB01000001">
    <property type="protein sequence ID" value="KAB1644772.1"/>
    <property type="molecule type" value="Genomic_DNA"/>
</dbReference>
<reference evidence="12 13" key="1">
    <citation type="submission" date="2019-09" db="EMBL/GenBank/DDBJ databases">
        <title>Phylogeny of genus Pseudoclavibacter and closely related genus.</title>
        <authorList>
            <person name="Li Y."/>
        </authorList>
    </citation>
    <scope>NUCLEOTIDE SEQUENCE [LARGE SCALE GENOMIC DNA]</scope>
    <source>
        <strain evidence="12 13">KCTC 13959</strain>
    </source>
</reference>
<keyword evidence="13" id="KW-1185">Reference proteome</keyword>
<comment type="function">
    <text evidence="8">The phosphoenolpyruvate-dependent sugar phosphotransferase system (sugar PTS), a major carbohydrate active transport system, catalyzes the phosphorylation of incoming sugar substrates concomitantly with their translocation across the cell membrane. The enzyme II UlaABC PTS system is involved in ascorbate transport.</text>
</comment>
<keyword evidence="12" id="KW-0762">Sugar transport</keyword>
<dbReference type="InterPro" id="IPR016152">
    <property type="entry name" value="PTrfase/Anion_transptr"/>
</dbReference>
<evidence type="ECO:0000313" key="13">
    <source>
        <dbReference type="Proteomes" id="UP000433493"/>
    </source>
</evidence>
<dbReference type="RefSeq" id="WP_158050785.1">
    <property type="nucleotide sequence ID" value="NZ_WBKB01000001.1"/>
</dbReference>
<evidence type="ECO:0000256" key="9">
    <source>
        <dbReference type="ARBA" id="ARBA00041175"/>
    </source>
</evidence>
<keyword evidence="6" id="KW-0598">Phosphotransferase system</keyword>
<evidence type="ECO:0000256" key="10">
    <source>
        <dbReference type="ARBA" id="ARBA00042072"/>
    </source>
</evidence>
<proteinExistence type="predicted"/>
<accession>A0A7J5BFU1</accession>
<protein>
    <recommendedName>
        <fullName evidence="9">Ascorbate-specific PTS system EIIA component</fullName>
    </recommendedName>
    <alternativeName>
        <fullName evidence="10">Ascorbate-specific phosphotransferase enzyme IIA component</fullName>
    </alternativeName>
</protein>
<evidence type="ECO:0000256" key="2">
    <source>
        <dbReference type="ARBA" id="ARBA00022448"/>
    </source>
</evidence>
<evidence type="ECO:0000256" key="7">
    <source>
        <dbReference type="ARBA" id="ARBA00022777"/>
    </source>
</evidence>
<evidence type="ECO:0000256" key="3">
    <source>
        <dbReference type="ARBA" id="ARBA00022490"/>
    </source>
</evidence>
<dbReference type="GO" id="GO:0016301">
    <property type="term" value="F:kinase activity"/>
    <property type="evidence" value="ECO:0007669"/>
    <property type="project" value="UniProtKB-KW"/>
</dbReference>
<dbReference type="GO" id="GO:0005737">
    <property type="term" value="C:cytoplasm"/>
    <property type="evidence" value="ECO:0007669"/>
    <property type="project" value="UniProtKB-SubCell"/>
</dbReference>
<dbReference type="Proteomes" id="UP000433493">
    <property type="component" value="Unassembled WGS sequence"/>
</dbReference>
<dbReference type="OrthoDB" id="1634238at2"/>
<keyword evidence="5" id="KW-0808">Transferase</keyword>
<dbReference type="Pfam" id="PF00359">
    <property type="entry name" value="PTS_EIIA_2"/>
    <property type="match status" value="1"/>
</dbReference>
<evidence type="ECO:0000256" key="8">
    <source>
        <dbReference type="ARBA" id="ARBA00037387"/>
    </source>
</evidence>
<evidence type="ECO:0000259" key="11">
    <source>
        <dbReference type="PROSITE" id="PS51094"/>
    </source>
</evidence>
<keyword evidence="4" id="KW-0597">Phosphoprotein</keyword>
<feature type="domain" description="PTS EIIA type-2" evidence="11">
    <location>
        <begin position="8"/>
        <end position="152"/>
    </location>
</feature>
<dbReference type="Gene3D" id="3.40.930.10">
    <property type="entry name" value="Mannitol-specific EII, Chain A"/>
    <property type="match status" value="1"/>
</dbReference>
<evidence type="ECO:0000256" key="5">
    <source>
        <dbReference type="ARBA" id="ARBA00022679"/>
    </source>
</evidence>
<evidence type="ECO:0000313" key="12">
    <source>
        <dbReference type="EMBL" id="KAB1644772.1"/>
    </source>
</evidence>
<evidence type="ECO:0000256" key="6">
    <source>
        <dbReference type="ARBA" id="ARBA00022683"/>
    </source>
</evidence>